<reference evidence="1" key="1">
    <citation type="submission" date="2022-06" db="EMBL/GenBank/DDBJ databases">
        <authorList>
            <person name="Legras J.-L."/>
            <person name="Devillers H."/>
            <person name="Grondin C."/>
        </authorList>
    </citation>
    <scope>NUCLEOTIDE SEQUENCE</scope>
    <source>
        <strain evidence="1">CLIB 1444</strain>
    </source>
</reference>
<keyword evidence="2" id="KW-1185">Reference proteome</keyword>
<organism evidence="1 2">
    <name type="scientific">[Candida] jaroonii</name>
    <dbReference type="NCBI Taxonomy" id="467808"/>
    <lineage>
        <taxon>Eukaryota</taxon>
        <taxon>Fungi</taxon>
        <taxon>Dikarya</taxon>
        <taxon>Ascomycota</taxon>
        <taxon>Saccharomycotina</taxon>
        <taxon>Pichiomycetes</taxon>
        <taxon>Debaryomycetaceae</taxon>
        <taxon>Yamadazyma</taxon>
    </lineage>
</organism>
<evidence type="ECO:0000313" key="1">
    <source>
        <dbReference type="EMBL" id="CAH6720470.1"/>
    </source>
</evidence>
<proteinExistence type="predicted"/>
<comment type="caution">
    <text evidence="1">The sequence shown here is derived from an EMBL/GenBank/DDBJ whole genome shotgun (WGS) entry which is preliminary data.</text>
</comment>
<dbReference type="Proteomes" id="UP001152531">
    <property type="component" value="Unassembled WGS sequence"/>
</dbReference>
<name>A0ACA9Y6D8_9ASCO</name>
<sequence length="274" mass="31927">MAQKRPKSNSDGFGRLDKRLKVDLGLLLASDNWTAGLLEFKGSTKGEYDFKMEVSESQEDQKECGEEYDKSDFEHLIDNGILIDYLDSIAQESEGSAVDFPENHINLEEIDINLTSMERFPSVKNDPNTHNIISYLASKFENIEGKFVNYPTRKTNVIDIQVWGPSFNRDEYQYWYRFTQPDLSNIEDFYSWQEFNVESLYHSLSHFISLRNGKIQDMLHELFKREIKEGEGSSRKLIQIELTFDLDPIFPMINFIRGITFKISEGKVIEVSRQ</sequence>
<dbReference type="EMBL" id="CALSDN010000004">
    <property type="protein sequence ID" value="CAH6720470.1"/>
    <property type="molecule type" value="Genomic_DNA"/>
</dbReference>
<accession>A0ACA9Y6D8</accession>
<protein>
    <submittedName>
        <fullName evidence="1">Uncharacterized protein</fullName>
    </submittedName>
</protein>
<gene>
    <name evidence="1" type="ORF">CLIB1444_04S00782</name>
</gene>
<evidence type="ECO:0000313" key="2">
    <source>
        <dbReference type="Proteomes" id="UP001152531"/>
    </source>
</evidence>